<gene>
    <name evidence="5" type="ORF">CVT26_004762</name>
</gene>
<name>A0A409XZB5_9AGAR</name>
<dbReference type="OrthoDB" id="19619at2759"/>
<keyword evidence="6" id="KW-1185">Reference proteome</keyword>
<evidence type="ECO:0000256" key="3">
    <source>
        <dbReference type="ARBA" id="ARBA00023128"/>
    </source>
</evidence>
<dbReference type="InterPro" id="IPR051975">
    <property type="entry name" value="mtLSU_mL45"/>
</dbReference>
<evidence type="ECO:0000313" key="5">
    <source>
        <dbReference type="EMBL" id="PPQ96127.1"/>
    </source>
</evidence>
<dbReference type="GO" id="GO:0005739">
    <property type="term" value="C:mitochondrion"/>
    <property type="evidence" value="ECO:0007669"/>
    <property type="project" value="UniProtKB-SubCell"/>
</dbReference>
<proteinExistence type="predicted"/>
<evidence type="ECO:0008006" key="7">
    <source>
        <dbReference type="Google" id="ProtNLM"/>
    </source>
</evidence>
<dbReference type="PANTHER" id="PTHR28554">
    <property type="entry name" value="39S RIBOSOMAL PROTEIN L45, MITOCHONDRIAL"/>
    <property type="match status" value="1"/>
</dbReference>
<feature type="region of interest" description="Disordered" evidence="4">
    <location>
        <begin position="38"/>
        <end position="67"/>
    </location>
</feature>
<comment type="subcellular location">
    <subcellularLocation>
        <location evidence="1">Mitochondrion</location>
    </subcellularLocation>
</comment>
<evidence type="ECO:0000256" key="2">
    <source>
        <dbReference type="ARBA" id="ARBA00022946"/>
    </source>
</evidence>
<evidence type="ECO:0000256" key="1">
    <source>
        <dbReference type="ARBA" id="ARBA00004173"/>
    </source>
</evidence>
<dbReference type="InParanoid" id="A0A409XZB5"/>
<evidence type="ECO:0000256" key="4">
    <source>
        <dbReference type="SAM" id="MobiDB-lite"/>
    </source>
</evidence>
<reference evidence="5 6" key="1">
    <citation type="journal article" date="2018" name="Evol. Lett.">
        <title>Horizontal gene cluster transfer increased hallucinogenic mushroom diversity.</title>
        <authorList>
            <person name="Reynolds H.T."/>
            <person name="Vijayakumar V."/>
            <person name="Gluck-Thaler E."/>
            <person name="Korotkin H.B."/>
            <person name="Matheny P.B."/>
            <person name="Slot J.C."/>
        </authorList>
    </citation>
    <scope>NUCLEOTIDE SEQUENCE [LARGE SCALE GENOMIC DNA]</scope>
    <source>
        <strain evidence="5 6">SRW20</strain>
    </source>
</reference>
<sequence>MAVGMSRAYFGRLGLPVISSCPRLRSYATASATLTKKTPVTAKGTRHDAHPPAPSPEKKAATKGPYRKVTSSEMETAQKTFEAQLDMSKEAEQLQKMQEMQRIMSFQHLMPTVDAWGAEVKETMGGKDVMIPRPWDRRAPIQEIWKTLKDNTINMLKNAGALSNLMNSNALPDVYPPLKIRDQIRHIRQYFTTQSVGPNSVLAPVRQLALEIYEELNDAIANRDEKIIRKYTTHQYQRHALELAKKFRPKDSRSRLIWQLHRTVTPVQILSLRVSQGYFGLDEPKTGNRLMVHALIKFDTEQSLEMYSERGTPLHKYDLTAERITDDRKPLESWRVPAVRKRVTEYLVLEKRMWIAGPWQFREQMWPAVEAKEANEQGQKKHE</sequence>
<dbReference type="STRING" id="231916.A0A409XZB5"/>
<dbReference type="Proteomes" id="UP000284706">
    <property type="component" value="Unassembled WGS sequence"/>
</dbReference>
<comment type="caution">
    <text evidence="5">The sequence shown here is derived from an EMBL/GenBank/DDBJ whole genome shotgun (WGS) entry which is preliminary data.</text>
</comment>
<dbReference type="Gene3D" id="3.10.450.240">
    <property type="match status" value="1"/>
</dbReference>
<accession>A0A409XZB5</accession>
<feature type="compositionally biased region" description="Basic and acidic residues" evidence="4">
    <location>
        <begin position="45"/>
        <end position="60"/>
    </location>
</feature>
<dbReference type="PANTHER" id="PTHR28554:SF1">
    <property type="entry name" value="LARGE RIBOSOMAL SUBUNIT PROTEIN ML45"/>
    <property type="match status" value="1"/>
</dbReference>
<dbReference type="EMBL" id="NHYE01001394">
    <property type="protein sequence ID" value="PPQ96127.1"/>
    <property type="molecule type" value="Genomic_DNA"/>
</dbReference>
<protein>
    <recommendedName>
        <fullName evidence="7">Tim44-like domain-containing protein</fullName>
    </recommendedName>
</protein>
<organism evidence="5 6">
    <name type="scientific">Gymnopilus dilepis</name>
    <dbReference type="NCBI Taxonomy" id="231916"/>
    <lineage>
        <taxon>Eukaryota</taxon>
        <taxon>Fungi</taxon>
        <taxon>Dikarya</taxon>
        <taxon>Basidiomycota</taxon>
        <taxon>Agaricomycotina</taxon>
        <taxon>Agaricomycetes</taxon>
        <taxon>Agaricomycetidae</taxon>
        <taxon>Agaricales</taxon>
        <taxon>Agaricineae</taxon>
        <taxon>Hymenogastraceae</taxon>
        <taxon>Gymnopilus</taxon>
    </lineage>
</organism>
<dbReference type="AlphaFoldDB" id="A0A409XZB5"/>
<evidence type="ECO:0000313" key="6">
    <source>
        <dbReference type="Proteomes" id="UP000284706"/>
    </source>
</evidence>
<keyword evidence="2" id="KW-0809">Transit peptide</keyword>
<keyword evidence="3" id="KW-0496">Mitochondrion</keyword>